<proteinExistence type="predicted"/>
<keyword evidence="1" id="KW-1133">Transmembrane helix</keyword>
<accession>A0A8S4A1A9</accession>
<dbReference type="OrthoDB" id="10251809at2759"/>
<keyword evidence="4" id="KW-1185">Reference proteome</keyword>
<dbReference type="PANTHER" id="PTHR22878:SF68">
    <property type="entry name" value="DYNEIN HEAVY CHAIN 6, AXONEMAL-LIKE"/>
    <property type="match status" value="1"/>
</dbReference>
<reference evidence="3" key="1">
    <citation type="submission" date="2021-04" db="EMBL/GenBank/DDBJ databases">
        <authorList>
            <consortium name="Molecular Ecology Group"/>
        </authorList>
    </citation>
    <scope>NUCLEOTIDE SEQUENCE</scope>
</reference>
<dbReference type="GO" id="GO:0045505">
    <property type="term" value="F:dynein intermediate chain binding"/>
    <property type="evidence" value="ECO:0007669"/>
    <property type="project" value="InterPro"/>
</dbReference>
<dbReference type="Gene3D" id="1.20.1270.280">
    <property type="match status" value="1"/>
</dbReference>
<evidence type="ECO:0000313" key="3">
    <source>
        <dbReference type="EMBL" id="CAG5135627.1"/>
    </source>
</evidence>
<evidence type="ECO:0000259" key="2">
    <source>
        <dbReference type="Pfam" id="PF18199"/>
    </source>
</evidence>
<evidence type="ECO:0000313" key="4">
    <source>
        <dbReference type="Proteomes" id="UP000678393"/>
    </source>
</evidence>
<feature type="non-terminal residue" evidence="3">
    <location>
        <position position="1"/>
    </location>
</feature>
<dbReference type="GO" id="GO:0030286">
    <property type="term" value="C:dynein complex"/>
    <property type="evidence" value="ECO:0007669"/>
    <property type="project" value="InterPro"/>
</dbReference>
<organism evidence="3 4">
    <name type="scientific">Candidula unifasciata</name>
    <dbReference type="NCBI Taxonomy" id="100452"/>
    <lineage>
        <taxon>Eukaryota</taxon>
        <taxon>Metazoa</taxon>
        <taxon>Spiralia</taxon>
        <taxon>Lophotrochozoa</taxon>
        <taxon>Mollusca</taxon>
        <taxon>Gastropoda</taxon>
        <taxon>Heterobranchia</taxon>
        <taxon>Euthyneura</taxon>
        <taxon>Panpulmonata</taxon>
        <taxon>Eupulmonata</taxon>
        <taxon>Stylommatophora</taxon>
        <taxon>Helicina</taxon>
        <taxon>Helicoidea</taxon>
        <taxon>Geomitridae</taxon>
        <taxon>Candidula</taxon>
    </lineage>
</organism>
<dbReference type="InterPro" id="IPR026983">
    <property type="entry name" value="DHC"/>
</dbReference>
<comment type="caution">
    <text evidence="3">The sequence shown here is derived from an EMBL/GenBank/DDBJ whole genome shotgun (WGS) entry which is preliminary data.</text>
</comment>
<dbReference type="AlphaFoldDB" id="A0A8S4A1A9"/>
<keyword evidence="1" id="KW-0812">Transmembrane</keyword>
<feature type="domain" description="Dynein heavy chain C-terminal" evidence="2">
    <location>
        <begin position="2"/>
        <end position="214"/>
    </location>
</feature>
<dbReference type="GO" id="GO:0007018">
    <property type="term" value="P:microtubule-based movement"/>
    <property type="evidence" value="ECO:0007669"/>
    <property type="project" value="InterPro"/>
</dbReference>
<dbReference type="Pfam" id="PF18199">
    <property type="entry name" value="Dynein_C"/>
    <property type="match status" value="1"/>
</dbReference>
<protein>
    <recommendedName>
        <fullName evidence="2">Dynein heavy chain C-terminal domain-containing protein</fullName>
    </recommendedName>
</protein>
<gene>
    <name evidence="3" type="ORF">CUNI_LOCUS21185</name>
</gene>
<sequence length="219" mass="24562">MKQMPDNMDYEGTAKILSQDPSPLNSVLLQEMQRYNLLLDQIRDSLLSLERGIQGLTVMTLDLEIIFTCILDGRVPPLWGKTYPSAKPLAAWAKDLVNRVDLFDKWAASARPPWVFWLSAFTFPSGFLTAVLQMAARQHQVSVDSLTWEFIVQAVDDSNLTGPAKDGVYVKGFFLEGAGWDKKSAVLIEASSVQLVVAMPTIQFKPVESRKKGTRRKKE</sequence>
<name>A0A8S4A1A9_9EUPU</name>
<dbReference type="PANTHER" id="PTHR22878">
    <property type="entry name" value="DYNEIN HEAVY CHAIN 6, AXONEMAL-LIKE-RELATED"/>
    <property type="match status" value="1"/>
</dbReference>
<keyword evidence="1" id="KW-0472">Membrane</keyword>
<evidence type="ECO:0000256" key="1">
    <source>
        <dbReference type="SAM" id="Phobius"/>
    </source>
</evidence>
<dbReference type="EMBL" id="CAJHNH020008439">
    <property type="protein sequence ID" value="CAG5135627.1"/>
    <property type="molecule type" value="Genomic_DNA"/>
</dbReference>
<dbReference type="GO" id="GO:0051959">
    <property type="term" value="F:dynein light intermediate chain binding"/>
    <property type="evidence" value="ECO:0007669"/>
    <property type="project" value="InterPro"/>
</dbReference>
<dbReference type="InterPro" id="IPR041228">
    <property type="entry name" value="Dynein_C"/>
</dbReference>
<dbReference type="Proteomes" id="UP000678393">
    <property type="component" value="Unassembled WGS sequence"/>
</dbReference>
<feature type="transmembrane region" description="Helical" evidence="1">
    <location>
        <begin position="114"/>
        <end position="132"/>
    </location>
</feature>
<dbReference type="InterPro" id="IPR043160">
    <property type="entry name" value="Dynein_C_barrel"/>
</dbReference>
<dbReference type="Gene3D" id="3.10.490.20">
    <property type="match status" value="1"/>
</dbReference>